<dbReference type="EMBL" id="PNEN01001800">
    <property type="protein sequence ID" value="PPJ49637.1"/>
    <property type="molecule type" value="Genomic_DNA"/>
</dbReference>
<accession>A0A2S6BQ76</accession>
<dbReference type="AlphaFoldDB" id="A0A2S6BQ76"/>
<evidence type="ECO:0000256" key="1">
    <source>
        <dbReference type="ARBA" id="ARBA00004141"/>
    </source>
</evidence>
<proteinExistence type="predicted"/>
<organism evidence="6 7">
    <name type="scientific">Cercospora berteroae</name>
    <dbReference type="NCBI Taxonomy" id="357750"/>
    <lineage>
        <taxon>Eukaryota</taxon>
        <taxon>Fungi</taxon>
        <taxon>Dikarya</taxon>
        <taxon>Ascomycota</taxon>
        <taxon>Pezizomycotina</taxon>
        <taxon>Dothideomycetes</taxon>
        <taxon>Dothideomycetidae</taxon>
        <taxon>Mycosphaerellales</taxon>
        <taxon>Mycosphaerellaceae</taxon>
        <taxon>Cercospora</taxon>
    </lineage>
</organism>
<keyword evidence="2 5" id="KW-0812">Transmembrane</keyword>
<dbReference type="Pfam" id="PF01544">
    <property type="entry name" value="CorA"/>
    <property type="match status" value="1"/>
</dbReference>
<feature type="transmembrane region" description="Helical" evidence="5">
    <location>
        <begin position="308"/>
        <end position="330"/>
    </location>
</feature>
<keyword evidence="4 5" id="KW-0472">Membrane</keyword>
<dbReference type="InterPro" id="IPR045863">
    <property type="entry name" value="CorA_TM1_TM2"/>
</dbReference>
<comment type="caution">
    <text evidence="6">The sequence shown here is derived from an EMBL/GenBank/DDBJ whole genome shotgun (WGS) entry which is preliminary data.</text>
</comment>
<comment type="subcellular location">
    <subcellularLocation>
        <location evidence="1">Membrane</location>
        <topology evidence="1">Multi-pass membrane protein</topology>
    </subcellularLocation>
</comment>
<evidence type="ECO:0000256" key="5">
    <source>
        <dbReference type="SAM" id="Phobius"/>
    </source>
</evidence>
<evidence type="ECO:0000313" key="6">
    <source>
        <dbReference type="EMBL" id="PPJ49637.1"/>
    </source>
</evidence>
<keyword evidence="7" id="KW-1185">Reference proteome</keyword>
<dbReference type="OrthoDB" id="3231000at2759"/>
<protein>
    <submittedName>
        <fullName evidence="6">Uncharacterized protein</fullName>
    </submittedName>
</protein>
<sequence length="351" mass="39606">MSRFRAVHFGLESHDIVPRPDTLYDPTRSSPISFCKLKSTLCTYIHADISRDHKLTHATVLILVDDSANTSQFDWGTGSMNKYSGGRILGLYDLTIAYFNGEWSRQLLISIDNTLHNEGYPHQIEPTGDGKAALGALCWLLSTATLTLVLGRISVWVNALADDVIKLPDLNLLFVLGTCRRTLHQLKFDEENRERVTLSAKRWALREHEEFAKNRKTIETSIAADWIKSWVDHRASVSAKIESLSASVNDSSQLLIGAMAVLDSATNNRQAERATMLTLLAAVYLPLTLATVIFGMNIREIDQGSPSWWWVIIVMAVLLTPSIIFVVYLFTKNRLERFRQQRAESRDNKMV</sequence>
<dbReference type="InterPro" id="IPR002523">
    <property type="entry name" value="MgTranspt_CorA/ZnTranspt_ZntB"/>
</dbReference>
<dbReference type="Gene3D" id="1.20.58.340">
    <property type="entry name" value="Magnesium transport protein CorA, transmembrane region"/>
    <property type="match status" value="1"/>
</dbReference>
<keyword evidence="3 5" id="KW-1133">Transmembrane helix</keyword>
<evidence type="ECO:0000256" key="3">
    <source>
        <dbReference type="ARBA" id="ARBA00022989"/>
    </source>
</evidence>
<evidence type="ECO:0000256" key="2">
    <source>
        <dbReference type="ARBA" id="ARBA00022692"/>
    </source>
</evidence>
<evidence type="ECO:0000313" key="7">
    <source>
        <dbReference type="Proteomes" id="UP000237631"/>
    </source>
</evidence>
<dbReference type="SUPFAM" id="SSF144083">
    <property type="entry name" value="Magnesium transport protein CorA, transmembrane region"/>
    <property type="match status" value="1"/>
</dbReference>
<feature type="transmembrane region" description="Helical" evidence="5">
    <location>
        <begin position="277"/>
        <end position="296"/>
    </location>
</feature>
<dbReference type="GO" id="GO:0046873">
    <property type="term" value="F:metal ion transmembrane transporter activity"/>
    <property type="evidence" value="ECO:0007669"/>
    <property type="project" value="InterPro"/>
</dbReference>
<dbReference type="GO" id="GO:0016020">
    <property type="term" value="C:membrane"/>
    <property type="evidence" value="ECO:0007669"/>
    <property type="project" value="UniProtKB-SubCell"/>
</dbReference>
<gene>
    <name evidence="6" type="ORF">CBER1_02176</name>
</gene>
<dbReference type="Proteomes" id="UP000237631">
    <property type="component" value="Unassembled WGS sequence"/>
</dbReference>
<evidence type="ECO:0000256" key="4">
    <source>
        <dbReference type="ARBA" id="ARBA00023136"/>
    </source>
</evidence>
<reference evidence="7" key="1">
    <citation type="journal article" date="2017" name="bioRxiv">
        <title>Conservation of a gene cluster reveals novel cercosporin biosynthetic mechanisms and extends production to the genus Colletotrichum.</title>
        <authorList>
            <person name="de Jonge R."/>
            <person name="Ebert M.K."/>
            <person name="Huitt-Roehl C.R."/>
            <person name="Pal P."/>
            <person name="Suttle J.C."/>
            <person name="Spanner R.E."/>
            <person name="Neubauer J.D."/>
            <person name="Jurick W.M.II."/>
            <person name="Stott K.A."/>
            <person name="Secor G.A."/>
            <person name="Thomma B.P.H.J."/>
            <person name="Van de Peer Y."/>
            <person name="Townsend C.A."/>
            <person name="Bolton M.D."/>
        </authorList>
    </citation>
    <scope>NUCLEOTIDE SEQUENCE [LARGE SCALE GENOMIC DNA]</scope>
    <source>
        <strain evidence="7">CBS538.71</strain>
    </source>
</reference>
<name>A0A2S6BQ76_9PEZI</name>